<dbReference type="PANTHER" id="PTHR33398:SF1">
    <property type="entry name" value="SMALL RIBOSOMAL SUBUNIT PROTEIN BS20C"/>
    <property type="match status" value="1"/>
</dbReference>
<dbReference type="NCBIfam" id="TIGR00029">
    <property type="entry name" value="S20"/>
    <property type="match status" value="1"/>
</dbReference>
<evidence type="ECO:0000256" key="4">
    <source>
        <dbReference type="ARBA" id="ARBA00022980"/>
    </source>
</evidence>
<gene>
    <name evidence="6" type="primary">rps20</name>
</gene>
<dbReference type="Gene3D" id="1.20.58.110">
    <property type="entry name" value="Ribosomal protein S20"/>
    <property type="match status" value="1"/>
</dbReference>
<dbReference type="Pfam" id="PF01649">
    <property type="entry name" value="Ribosomal_S20p"/>
    <property type="match status" value="1"/>
</dbReference>
<keyword evidence="4 6" id="KW-0689">Ribosomal protein</keyword>
<organism evidence="6">
    <name type="scientific">Rhodogorgon sp</name>
    <dbReference type="NCBI Taxonomy" id="2485824"/>
    <lineage>
        <taxon>Eukaryota</taxon>
        <taxon>Rhodophyta</taxon>
        <taxon>Florideophyceae</taxon>
        <taxon>Corallinophycidae</taxon>
        <taxon>Rhodogorgonales</taxon>
        <taxon>Rhodogorgonaceae</taxon>
        <taxon>Rhodogorgon</taxon>
    </lineage>
</organism>
<name>A0A3G3MI55_9FLOR</name>
<reference evidence="6" key="1">
    <citation type="journal article" date="2018" name="Genome Biol. Evol.">
        <title>Mitochondrial and Plastid Genomes from Coralline Red Algae Provide Insights into the Incongruent Evolutionary Histories of Organelles.</title>
        <authorList>
            <person name="Lee J."/>
            <person name="Song H.J."/>
            <person name="In Park S."/>
            <person name="Lee Y.M."/>
            <person name="Jeong S.Y."/>
            <person name="Oh Cho T."/>
            <person name="Kim J.H."/>
            <person name="Choi H.G."/>
            <person name="Choi C.G."/>
            <person name="Nelson W.A."/>
            <person name="Fredericq S."/>
            <person name="Bhattacharya D."/>
            <person name="Su Yoon H."/>
        </authorList>
    </citation>
    <scope>NUCLEOTIDE SEQUENCE</scope>
</reference>
<keyword evidence="2" id="KW-0699">rRNA-binding</keyword>
<evidence type="ECO:0000256" key="1">
    <source>
        <dbReference type="ARBA" id="ARBA00007634"/>
    </source>
</evidence>
<evidence type="ECO:0000256" key="2">
    <source>
        <dbReference type="ARBA" id="ARBA00022730"/>
    </source>
</evidence>
<accession>A0A3G3MI55</accession>
<dbReference type="PANTHER" id="PTHR33398">
    <property type="entry name" value="30S RIBOSOMAL PROTEIN S20"/>
    <property type="match status" value="1"/>
</dbReference>
<dbReference type="InterPro" id="IPR002583">
    <property type="entry name" value="Ribosomal_bS20"/>
</dbReference>
<protein>
    <submittedName>
        <fullName evidence="6">Ribosomal protein S20</fullName>
    </submittedName>
</protein>
<keyword evidence="3" id="KW-0694">RNA-binding</keyword>
<keyword evidence="5" id="KW-0687">Ribonucleoprotein</keyword>
<dbReference type="InterPro" id="IPR036510">
    <property type="entry name" value="Ribosomal_bS20_sf"/>
</dbReference>
<dbReference type="GO" id="GO:0006412">
    <property type="term" value="P:translation"/>
    <property type="evidence" value="ECO:0007669"/>
    <property type="project" value="InterPro"/>
</dbReference>
<dbReference type="GO" id="GO:0005829">
    <property type="term" value="C:cytosol"/>
    <property type="evidence" value="ECO:0007669"/>
    <property type="project" value="TreeGrafter"/>
</dbReference>
<dbReference type="SUPFAM" id="SSF46992">
    <property type="entry name" value="Ribosomal protein S20"/>
    <property type="match status" value="1"/>
</dbReference>
<dbReference type="GO" id="GO:0015935">
    <property type="term" value="C:small ribosomal subunit"/>
    <property type="evidence" value="ECO:0007669"/>
    <property type="project" value="TreeGrafter"/>
</dbReference>
<dbReference type="GO" id="GO:0070181">
    <property type="term" value="F:small ribosomal subunit rRNA binding"/>
    <property type="evidence" value="ECO:0007669"/>
    <property type="project" value="TreeGrafter"/>
</dbReference>
<dbReference type="HAMAP" id="MF_00500">
    <property type="entry name" value="Ribosomal_bS20"/>
    <property type="match status" value="1"/>
</dbReference>
<dbReference type="GO" id="GO:0003735">
    <property type="term" value="F:structural constituent of ribosome"/>
    <property type="evidence" value="ECO:0007669"/>
    <property type="project" value="InterPro"/>
</dbReference>
<dbReference type="EMBL" id="MH281630">
    <property type="protein sequence ID" value="AYR06478.1"/>
    <property type="molecule type" value="Genomic_DNA"/>
</dbReference>
<evidence type="ECO:0000256" key="3">
    <source>
        <dbReference type="ARBA" id="ARBA00022884"/>
    </source>
</evidence>
<dbReference type="AlphaFoldDB" id="A0A3G3MI55"/>
<sequence>MSKNSSIIKRIHVASRNRLRNKTHKSSVKTIVNKFLGGISFADTADIKQMQLYLAEAYSKIDKAVKKGVLHKNCGARKKSFLAKTINKRILQQ</sequence>
<comment type="similarity">
    <text evidence="1">Belongs to the bacterial ribosomal protein bS20 family.</text>
</comment>
<proteinExistence type="inferred from homology"/>
<keyword evidence="6" id="KW-0934">Plastid</keyword>
<evidence type="ECO:0000313" key="6">
    <source>
        <dbReference type="EMBL" id="AYR06478.1"/>
    </source>
</evidence>
<evidence type="ECO:0000256" key="5">
    <source>
        <dbReference type="ARBA" id="ARBA00023274"/>
    </source>
</evidence>
<geneLocation type="plastid" evidence="6"/>